<evidence type="ECO:0000256" key="1">
    <source>
        <dbReference type="SAM" id="Coils"/>
    </source>
</evidence>
<evidence type="ECO:0000313" key="3">
    <source>
        <dbReference type="EMBL" id="CAD8133896.1"/>
    </source>
</evidence>
<feature type="coiled-coil region" evidence="1">
    <location>
        <begin position="382"/>
        <end position="437"/>
    </location>
</feature>
<dbReference type="Pfam" id="PF00069">
    <property type="entry name" value="Pkinase"/>
    <property type="match status" value="1"/>
</dbReference>
<name>A0A8S1S135_9CILI</name>
<dbReference type="InterPro" id="IPR000719">
    <property type="entry name" value="Prot_kinase_dom"/>
</dbReference>
<dbReference type="InterPro" id="IPR053083">
    <property type="entry name" value="TF_kinase-domain_protein"/>
</dbReference>
<proteinExistence type="predicted"/>
<dbReference type="GO" id="GO:0004672">
    <property type="term" value="F:protein kinase activity"/>
    <property type="evidence" value="ECO:0007669"/>
    <property type="project" value="InterPro"/>
</dbReference>
<dbReference type="SMART" id="SM00220">
    <property type="entry name" value="S_TKc"/>
    <property type="match status" value="1"/>
</dbReference>
<reference evidence="3" key="1">
    <citation type="submission" date="2021-01" db="EMBL/GenBank/DDBJ databases">
        <authorList>
            <consortium name="Genoscope - CEA"/>
            <person name="William W."/>
        </authorList>
    </citation>
    <scope>NUCLEOTIDE SEQUENCE</scope>
</reference>
<evidence type="ECO:0000259" key="2">
    <source>
        <dbReference type="PROSITE" id="PS50011"/>
    </source>
</evidence>
<dbReference type="OrthoDB" id="290533at2759"/>
<dbReference type="Proteomes" id="UP000689195">
    <property type="component" value="Unassembled WGS sequence"/>
</dbReference>
<organism evidence="3 4">
    <name type="scientific">Paramecium pentaurelia</name>
    <dbReference type="NCBI Taxonomy" id="43138"/>
    <lineage>
        <taxon>Eukaryota</taxon>
        <taxon>Sar</taxon>
        <taxon>Alveolata</taxon>
        <taxon>Ciliophora</taxon>
        <taxon>Intramacronucleata</taxon>
        <taxon>Oligohymenophorea</taxon>
        <taxon>Peniculida</taxon>
        <taxon>Parameciidae</taxon>
        <taxon>Paramecium</taxon>
    </lineage>
</organism>
<dbReference type="PROSITE" id="PS50011">
    <property type="entry name" value="PROTEIN_KINASE_DOM"/>
    <property type="match status" value="1"/>
</dbReference>
<dbReference type="AlphaFoldDB" id="A0A8S1S135"/>
<feature type="domain" description="Protein kinase" evidence="2">
    <location>
        <begin position="1"/>
        <end position="300"/>
    </location>
</feature>
<comment type="caution">
    <text evidence="3">The sequence shown here is derived from an EMBL/GenBank/DDBJ whole genome shotgun (WGS) entry which is preliminary data.</text>
</comment>
<evidence type="ECO:0000313" key="4">
    <source>
        <dbReference type="Proteomes" id="UP000689195"/>
    </source>
</evidence>
<sequence>MGNKVYFAKTMDASIFNQNEPLNAQIQHLGGQYYQHIERVELYKLKNEVTKFPTIFEKRIANSVSVEQEGQLLNLHNQAQSLYHPNLIKYYGFCIDPQITTNLIISKWYYQALYKTSKNICAHHFQYKSLIPEKDLWKLLHQIIQALQFLETKQQWHMQIQPDSIYLDDNMQVRLIPMGVLRMMSGYSIVLNKQGQALLSPELIEQLRLKNINPVHDPSKSDIFSLGMTMLELMTLKSSFDCYSFNSNPPQLHDQIIEERLQESIMNGYSEELIKITKNMLQRDMNYRIGIRDILNSKELNQNQHNQANNFSPLKPTLNLNNLRQQNIIEQDQKPLIQPSIPPIVEKQIPPQNQISTFNPHAQQDNFLQSYSFREKSDEELLLREQQINRQLEQQLKLQQQQLQQQYQQQLKQQQIIEEQQRQLFSLQQQIQQIAVQLEESHVKPTEILNSSNQQDNLNYQINLLPTPPITYASPIKHTLNDFTENIEIQNRVNQVLAQSRQALNRYQN</sequence>
<dbReference type="GO" id="GO:0005524">
    <property type="term" value="F:ATP binding"/>
    <property type="evidence" value="ECO:0007669"/>
    <property type="project" value="InterPro"/>
</dbReference>
<dbReference type="PANTHER" id="PTHR44305:SF2">
    <property type="entry name" value="SI:DKEY-192D15.2"/>
    <property type="match status" value="1"/>
</dbReference>
<accession>A0A8S1S135</accession>
<keyword evidence="1" id="KW-0175">Coiled coil</keyword>
<gene>
    <name evidence="3" type="ORF">PPENT_87.1.T0030030</name>
</gene>
<keyword evidence="4" id="KW-1185">Reference proteome</keyword>
<dbReference type="EMBL" id="CAJJDO010000003">
    <property type="protein sequence ID" value="CAD8133896.1"/>
    <property type="molecule type" value="Genomic_DNA"/>
</dbReference>
<dbReference type="PANTHER" id="PTHR44305">
    <property type="entry name" value="SI:DKEY-192D15.2-RELATED"/>
    <property type="match status" value="1"/>
</dbReference>
<protein>
    <recommendedName>
        <fullName evidence="2">Protein kinase domain-containing protein</fullName>
    </recommendedName>
</protein>